<sequence>MEIADWRKKIDAIDLQMLELLNERARAAHAIGVLKRGNQAPIYEGDRERAIFAKLQEANHGPLTNEDITLIYTQIIAIMRDLQTRP</sequence>
<dbReference type="PANTHER" id="PTHR38041">
    <property type="entry name" value="CHORISMATE MUTASE"/>
    <property type="match status" value="1"/>
</dbReference>
<evidence type="ECO:0000256" key="2">
    <source>
        <dbReference type="ARBA" id="ARBA00023235"/>
    </source>
</evidence>
<keyword evidence="2 4" id="KW-0413">Isomerase</keyword>
<keyword evidence="5" id="KW-1185">Reference proteome</keyword>
<evidence type="ECO:0000313" key="4">
    <source>
        <dbReference type="EMBL" id="ABF40164.1"/>
    </source>
</evidence>
<dbReference type="KEGG" id="aba:Acid345_1161"/>
<reference evidence="4 5" key="1">
    <citation type="journal article" date="2009" name="Appl. Environ. Microbiol.">
        <title>Three genomes from the phylum Acidobacteria provide insight into the lifestyles of these microorganisms in soils.</title>
        <authorList>
            <person name="Ward N.L."/>
            <person name="Challacombe J.F."/>
            <person name="Janssen P.H."/>
            <person name="Henrissat B."/>
            <person name="Coutinho P.M."/>
            <person name="Wu M."/>
            <person name="Xie G."/>
            <person name="Haft D.H."/>
            <person name="Sait M."/>
            <person name="Badger J."/>
            <person name="Barabote R.D."/>
            <person name="Bradley B."/>
            <person name="Brettin T.S."/>
            <person name="Brinkac L.M."/>
            <person name="Bruce D."/>
            <person name="Creasy T."/>
            <person name="Daugherty S.C."/>
            <person name="Davidsen T.M."/>
            <person name="DeBoy R.T."/>
            <person name="Detter J.C."/>
            <person name="Dodson R.J."/>
            <person name="Durkin A.S."/>
            <person name="Ganapathy A."/>
            <person name="Gwinn-Giglio M."/>
            <person name="Han C.S."/>
            <person name="Khouri H."/>
            <person name="Kiss H."/>
            <person name="Kothari S.P."/>
            <person name="Madupu R."/>
            <person name="Nelson K.E."/>
            <person name="Nelson W.C."/>
            <person name="Paulsen I."/>
            <person name="Penn K."/>
            <person name="Ren Q."/>
            <person name="Rosovitz M.J."/>
            <person name="Selengut J.D."/>
            <person name="Shrivastava S."/>
            <person name="Sullivan S.A."/>
            <person name="Tapia R."/>
            <person name="Thompson L.S."/>
            <person name="Watkins K.L."/>
            <person name="Yang Q."/>
            <person name="Yu C."/>
            <person name="Zafar N."/>
            <person name="Zhou L."/>
            <person name="Kuske C.R."/>
        </authorList>
    </citation>
    <scope>NUCLEOTIDE SEQUENCE [LARGE SCALE GENOMIC DNA]</scope>
    <source>
        <strain evidence="4 5">Ellin345</strain>
    </source>
</reference>
<dbReference type="EMBL" id="CP000360">
    <property type="protein sequence ID" value="ABF40164.1"/>
    <property type="molecule type" value="Genomic_DNA"/>
</dbReference>
<dbReference type="InterPro" id="IPR036979">
    <property type="entry name" value="CM_dom_sf"/>
</dbReference>
<feature type="domain" description="Chorismate mutase" evidence="3">
    <location>
        <begin position="1"/>
        <end position="86"/>
    </location>
</feature>
<dbReference type="EC" id="5.4.99.5" evidence="1"/>
<dbReference type="SMART" id="SM00830">
    <property type="entry name" value="CM_2"/>
    <property type="match status" value="1"/>
</dbReference>
<dbReference type="STRING" id="204669.Acid345_1161"/>
<dbReference type="GO" id="GO:0046417">
    <property type="term" value="P:chorismate metabolic process"/>
    <property type="evidence" value="ECO:0007669"/>
    <property type="project" value="InterPro"/>
</dbReference>
<dbReference type="Gene3D" id="1.20.59.10">
    <property type="entry name" value="Chorismate mutase"/>
    <property type="match status" value="1"/>
</dbReference>
<dbReference type="GO" id="GO:0004106">
    <property type="term" value="F:chorismate mutase activity"/>
    <property type="evidence" value="ECO:0007669"/>
    <property type="project" value="UniProtKB-EC"/>
</dbReference>
<dbReference type="NCBIfam" id="TIGR01807">
    <property type="entry name" value="CM_P2"/>
    <property type="match status" value="1"/>
</dbReference>
<proteinExistence type="predicted"/>
<dbReference type="AlphaFoldDB" id="Q1ISI6"/>
<dbReference type="RefSeq" id="WP_011521966.1">
    <property type="nucleotide sequence ID" value="NC_008009.1"/>
</dbReference>
<evidence type="ECO:0000256" key="1">
    <source>
        <dbReference type="ARBA" id="ARBA00012404"/>
    </source>
</evidence>
<dbReference type="PANTHER" id="PTHR38041:SF1">
    <property type="entry name" value="CHORISMATE MUTASE"/>
    <property type="match status" value="1"/>
</dbReference>
<dbReference type="InterPro" id="IPR036263">
    <property type="entry name" value="Chorismate_II_sf"/>
</dbReference>
<evidence type="ECO:0000259" key="3">
    <source>
        <dbReference type="PROSITE" id="PS51168"/>
    </source>
</evidence>
<dbReference type="GO" id="GO:0009697">
    <property type="term" value="P:salicylic acid biosynthetic process"/>
    <property type="evidence" value="ECO:0007669"/>
    <property type="project" value="TreeGrafter"/>
</dbReference>
<dbReference type="HOGENOM" id="CLU_131518_3_1_0"/>
<dbReference type="InterPro" id="IPR051331">
    <property type="entry name" value="Chorismate_mutase-related"/>
</dbReference>
<dbReference type="EnsemblBacteria" id="ABF40164">
    <property type="protein sequence ID" value="ABF40164"/>
    <property type="gene ID" value="Acid345_1161"/>
</dbReference>
<dbReference type="GO" id="GO:0005737">
    <property type="term" value="C:cytoplasm"/>
    <property type="evidence" value="ECO:0007669"/>
    <property type="project" value="InterPro"/>
</dbReference>
<accession>Q1ISI6</accession>
<dbReference type="InterPro" id="IPR002701">
    <property type="entry name" value="CM_II_prokaryot"/>
</dbReference>
<dbReference type="Proteomes" id="UP000002432">
    <property type="component" value="Chromosome"/>
</dbReference>
<dbReference type="PROSITE" id="PS51168">
    <property type="entry name" value="CHORISMATE_MUT_2"/>
    <property type="match status" value="1"/>
</dbReference>
<dbReference type="OrthoDB" id="9802281at2"/>
<evidence type="ECO:0000313" key="5">
    <source>
        <dbReference type="Proteomes" id="UP000002432"/>
    </source>
</evidence>
<dbReference type="Pfam" id="PF01817">
    <property type="entry name" value="CM_2"/>
    <property type="match status" value="1"/>
</dbReference>
<dbReference type="InterPro" id="IPR010957">
    <property type="entry name" value="G/b/e-P-prot_chorismate_mutase"/>
</dbReference>
<dbReference type="eggNOG" id="COG1605">
    <property type="taxonomic scope" value="Bacteria"/>
</dbReference>
<dbReference type="SUPFAM" id="SSF48600">
    <property type="entry name" value="Chorismate mutase II"/>
    <property type="match status" value="1"/>
</dbReference>
<name>Q1ISI6_KORVE</name>
<organism evidence="4 5">
    <name type="scientific">Koribacter versatilis (strain Ellin345)</name>
    <dbReference type="NCBI Taxonomy" id="204669"/>
    <lineage>
        <taxon>Bacteria</taxon>
        <taxon>Pseudomonadati</taxon>
        <taxon>Acidobacteriota</taxon>
        <taxon>Terriglobia</taxon>
        <taxon>Terriglobales</taxon>
        <taxon>Candidatus Korobacteraceae</taxon>
        <taxon>Candidatus Korobacter</taxon>
    </lineage>
</organism>
<protein>
    <recommendedName>
        <fullName evidence="1">chorismate mutase</fullName>
        <ecNumber evidence="1">5.4.99.5</ecNumber>
    </recommendedName>
</protein>
<gene>
    <name evidence="4" type="ordered locus">Acid345_1161</name>
</gene>
<dbReference type="GO" id="GO:0009094">
    <property type="term" value="P:L-phenylalanine biosynthetic process"/>
    <property type="evidence" value="ECO:0007669"/>
    <property type="project" value="InterPro"/>
</dbReference>